<evidence type="ECO:0000256" key="7">
    <source>
        <dbReference type="ARBA" id="ARBA00023315"/>
    </source>
</evidence>
<dbReference type="Pfam" id="PF00583">
    <property type="entry name" value="Acetyltransf_1"/>
    <property type="match status" value="1"/>
</dbReference>
<dbReference type="Gene3D" id="3.40.630.30">
    <property type="match status" value="1"/>
</dbReference>
<dbReference type="RefSeq" id="WP_344241298.1">
    <property type="nucleotide sequence ID" value="NZ_BAAAHH010000011.1"/>
</dbReference>
<comment type="caution">
    <text evidence="11">The sequence shown here is derived from an EMBL/GenBank/DDBJ whole genome shotgun (WGS) entry which is preliminary data.</text>
</comment>
<dbReference type="InterPro" id="IPR012772">
    <property type="entry name" value="Ectoine_EctA"/>
</dbReference>
<dbReference type="Proteomes" id="UP001500665">
    <property type="component" value="Unassembled WGS sequence"/>
</dbReference>
<evidence type="ECO:0000256" key="8">
    <source>
        <dbReference type="ARBA" id="ARBA00048924"/>
    </source>
</evidence>
<comment type="similarity">
    <text evidence="3 9">Belongs to the acetyltransferase family. EctA subfamily.</text>
</comment>
<dbReference type="CDD" id="cd04301">
    <property type="entry name" value="NAT_SF"/>
    <property type="match status" value="1"/>
</dbReference>
<keyword evidence="7 9" id="KW-0012">Acyltransferase</keyword>
<dbReference type="EC" id="2.3.1.178" evidence="4 9"/>
<evidence type="ECO:0000256" key="2">
    <source>
        <dbReference type="ARBA" id="ARBA00004978"/>
    </source>
</evidence>
<evidence type="ECO:0000256" key="1">
    <source>
        <dbReference type="ARBA" id="ARBA00003741"/>
    </source>
</evidence>
<proteinExistence type="inferred from homology"/>
<organism evidence="11 12">
    <name type="scientific">Actinocorallia libanotica</name>
    <dbReference type="NCBI Taxonomy" id="46162"/>
    <lineage>
        <taxon>Bacteria</taxon>
        <taxon>Bacillati</taxon>
        <taxon>Actinomycetota</taxon>
        <taxon>Actinomycetes</taxon>
        <taxon>Streptosporangiales</taxon>
        <taxon>Thermomonosporaceae</taxon>
        <taxon>Actinocorallia</taxon>
    </lineage>
</organism>
<dbReference type="InterPro" id="IPR000182">
    <property type="entry name" value="GNAT_dom"/>
</dbReference>
<gene>
    <name evidence="9 11" type="primary">ectA</name>
    <name evidence="11" type="ORF">GCM10009550_31150</name>
</gene>
<keyword evidence="12" id="KW-1185">Reference proteome</keyword>
<dbReference type="SUPFAM" id="SSF55729">
    <property type="entry name" value="Acyl-CoA N-acyltransferases (Nat)"/>
    <property type="match status" value="1"/>
</dbReference>
<dbReference type="EMBL" id="BAAAHH010000011">
    <property type="protein sequence ID" value="GAA0951473.1"/>
    <property type="molecule type" value="Genomic_DNA"/>
</dbReference>
<evidence type="ECO:0000313" key="12">
    <source>
        <dbReference type="Proteomes" id="UP001500665"/>
    </source>
</evidence>
<comment type="function">
    <text evidence="1 9">Catalyzes the acetylation of L-2,4-diaminobutyrate (DABA) to gamma-N-acetyl-alpha,gamma-diaminobutyric acid (ADABA) with acetyl coenzyme A.</text>
</comment>
<evidence type="ECO:0000259" key="10">
    <source>
        <dbReference type="PROSITE" id="PS51186"/>
    </source>
</evidence>
<evidence type="ECO:0000256" key="5">
    <source>
        <dbReference type="ARBA" id="ARBA00017935"/>
    </source>
</evidence>
<evidence type="ECO:0000256" key="6">
    <source>
        <dbReference type="ARBA" id="ARBA00022679"/>
    </source>
</evidence>
<name>A0ABN1R3S8_9ACTN</name>
<protein>
    <recommendedName>
        <fullName evidence="5 9">L-2,4-diaminobutyric acid acetyltransferase</fullName>
        <shortName evidence="9">DABA acetyltransferase</shortName>
        <ecNumber evidence="4 9">2.3.1.178</ecNumber>
    </recommendedName>
</protein>
<reference evidence="11 12" key="1">
    <citation type="journal article" date="2019" name="Int. J. Syst. Evol. Microbiol.">
        <title>The Global Catalogue of Microorganisms (GCM) 10K type strain sequencing project: providing services to taxonomists for standard genome sequencing and annotation.</title>
        <authorList>
            <consortium name="The Broad Institute Genomics Platform"/>
            <consortium name="The Broad Institute Genome Sequencing Center for Infectious Disease"/>
            <person name="Wu L."/>
            <person name="Ma J."/>
        </authorList>
    </citation>
    <scope>NUCLEOTIDE SEQUENCE [LARGE SCALE GENOMIC DNA]</scope>
    <source>
        <strain evidence="11 12">JCM 10696</strain>
    </source>
</reference>
<evidence type="ECO:0000256" key="3">
    <source>
        <dbReference type="ARBA" id="ARBA00010712"/>
    </source>
</evidence>
<dbReference type="InterPro" id="IPR016181">
    <property type="entry name" value="Acyl_CoA_acyltransferase"/>
</dbReference>
<comment type="pathway">
    <text evidence="2 9">Amine and polyamine biosynthesis; ectoine biosynthesis; L-ectoine from L-aspartate 4-semialdehyde: step 2/3.</text>
</comment>
<evidence type="ECO:0000256" key="4">
    <source>
        <dbReference type="ARBA" id="ARBA00012355"/>
    </source>
</evidence>
<sequence>MTKEIPSRVTGNLTETIVLDHPHPGDGGALWRLARDSRTLDVNSPYSYLLWCRDHGATSVVARDGDGGACGFVTGYLRPSAPDTLFVWQVAVADDHRGRGLAGRMLAWLADGKPQGRFLEATVTPGNTASTRLFEAFARERGAVLRRSELFAAEDFPVPGHEPEVLFRIGPFPA</sequence>
<comment type="catalytic activity">
    <reaction evidence="8 9">
        <text>L-2,4-diaminobutanoate + acetyl-CoA = (2S)-4-acetamido-2-aminobutanoate + CoA + H(+)</text>
        <dbReference type="Rhea" id="RHEA:16901"/>
        <dbReference type="ChEBI" id="CHEBI:15378"/>
        <dbReference type="ChEBI" id="CHEBI:57287"/>
        <dbReference type="ChEBI" id="CHEBI:57288"/>
        <dbReference type="ChEBI" id="CHEBI:58761"/>
        <dbReference type="ChEBI" id="CHEBI:58929"/>
        <dbReference type="EC" id="2.3.1.178"/>
    </reaction>
</comment>
<keyword evidence="6 9" id="KW-0808">Transferase</keyword>
<feature type="domain" description="N-acetyltransferase" evidence="10">
    <location>
        <begin position="17"/>
        <end position="157"/>
    </location>
</feature>
<evidence type="ECO:0000256" key="9">
    <source>
        <dbReference type="RuleBase" id="RU365045"/>
    </source>
</evidence>
<accession>A0ABN1R3S8</accession>
<dbReference type="NCBIfam" id="TIGR02406">
    <property type="entry name" value="ectoine_EctA"/>
    <property type="match status" value="1"/>
</dbReference>
<evidence type="ECO:0000313" key="11">
    <source>
        <dbReference type="EMBL" id="GAA0951473.1"/>
    </source>
</evidence>
<dbReference type="PROSITE" id="PS51186">
    <property type="entry name" value="GNAT"/>
    <property type="match status" value="1"/>
</dbReference>